<feature type="transmembrane region" description="Helical" evidence="7">
    <location>
        <begin position="264"/>
        <end position="286"/>
    </location>
</feature>
<gene>
    <name evidence="9" type="ORF">PHISCL_03388</name>
</gene>
<evidence type="ECO:0000256" key="4">
    <source>
        <dbReference type="ARBA" id="ARBA00022989"/>
    </source>
</evidence>
<dbReference type="Proteomes" id="UP000266188">
    <property type="component" value="Unassembled WGS sequence"/>
</dbReference>
<dbReference type="InterPro" id="IPR013057">
    <property type="entry name" value="AA_transpt_TM"/>
</dbReference>
<evidence type="ECO:0000313" key="10">
    <source>
        <dbReference type="Proteomes" id="UP000266188"/>
    </source>
</evidence>
<feature type="compositionally biased region" description="Basic and acidic residues" evidence="6">
    <location>
        <begin position="22"/>
        <end position="34"/>
    </location>
</feature>
<accession>A0A3A2ZM29</accession>
<dbReference type="GO" id="GO:0016020">
    <property type="term" value="C:membrane"/>
    <property type="evidence" value="ECO:0007669"/>
    <property type="project" value="UniProtKB-SubCell"/>
</dbReference>
<feature type="transmembrane region" description="Helical" evidence="7">
    <location>
        <begin position="161"/>
        <end position="181"/>
    </location>
</feature>
<evidence type="ECO:0000256" key="6">
    <source>
        <dbReference type="SAM" id="MobiDB-lite"/>
    </source>
</evidence>
<evidence type="ECO:0000256" key="3">
    <source>
        <dbReference type="ARBA" id="ARBA00022692"/>
    </source>
</evidence>
<dbReference type="PANTHER" id="PTHR22950">
    <property type="entry name" value="AMINO ACID TRANSPORTER"/>
    <property type="match status" value="1"/>
</dbReference>
<dbReference type="STRING" id="2070753.A0A3A2ZM29"/>
<dbReference type="FunFam" id="1.20.1740.10:FF:000039">
    <property type="entry name" value="Neutral amino acid transporter (Eurofung)"/>
    <property type="match status" value="1"/>
</dbReference>
<evidence type="ECO:0000256" key="5">
    <source>
        <dbReference type="ARBA" id="ARBA00023136"/>
    </source>
</evidence>
<evidence type="ECO:0000256" key="1">
    <source>
        <dbReference type="ARBA" id="ARBA00004141"/>
    </source>
</evidence>
<comment type="similarity">
    <text evidence="2">Belongs to the amino acid/polyamine transporter 2 family.</text>
</comment>
<feature type="transmembrane region" description="Helical" evidence="7">
    <location>
        <begin position="306"/>
        <end position="325"/>
    </location>
</feature>
<dbReference type="AlphaFoldDB" id="A0A3A2ZM29"/>
<protein>
    <recommendedName>
        <fullName evidence="8">Amino acid transporter transmembrane domain-containing protein</fullName>
    </recommendedName>
</protein>
<feature type="transmembrane region" description="Helical" evidence="7">
    <location>
        <begin position="52"/>
        <end position="71"/>
    </location>
</feature>
<name>A0A3A2ZM29_9EURO</name>
<proteinExistence type="inferred from homology"/>
<dbReference type="Gene3D" id="1.20.1740.10">
    <property type="entry name" value="Amino acid/polyamine transporter I"/>
    <property type="match status" value="1"/>
</dbReference>
<dbReference type="Pfam" id="PF01490">
    <property type="entry name" value="Aa_trans"/>
    <property type="match status" value="1"/>
</dbReference>
<evidence type="ECO:0000313" key="9">
    <source>
        <dbReference type="EMBL" id="RJE24279.1"/>
    </source>
</evidence>
<dbReference type="GO" id="GO:0015179">
    <property type="term" value="F:L-amino acid transmembrane transporter activity"/>
    <property type="evidence" value="ECO:0007669"/>
    <property type="project" value="TreeGrafter"/>
</dbReference>
<reference evidence="10" key="1">
    <citation type="submission" date="2017-02" db="EMBL/GenBank/DDBJ databases">
        <authorList>
            <person name="Tafer H."/>
            <person name="Lopandic K."/>
        </authorList>
    </citation>
    <scope>NUCLEOTIDE SEQUENCE [LARGE SCALE GENOMIC DNA]</scope>
    <source>
        <strain evidence="10">CBS 366.77</strain>
    </source>
</reference>
<feature type="transmembrane region" description="Helical" evidence="7">
    <location>
        <begin position="193"/>
        <end position="212"/>
    </location>
</feature>
<dbReference type="OrthoDB" id="294730at2759"/>
<feature type="transmembrane region" description="Helical" evidence="7">
    <location>
        <begin position="346"/>
        <end position="363"/>
    </location>
</feature>
<keyword evidence="10" id="KW-1185">Reference proteome</keyword>
<comment type="subcellular location">
    <subcellularLocation>
        <location evidence="1">Membrane</location>
        <topology evidence="1">Multi-pass membrane protein</topology>
    </subcellularLocation>
</comment>
<sequence length="364" mass="39680">MSNPTSTINHPSSYTPEPYYQPHDEEKPAQRDPNTDGPFGGEENAEIRYRTLAWWQCGIIMVAETISLGILSLPSALAALGLVPGVLIILGVSMIATYTGYVIGQFKQRYPGVHSMADAGEILWGPIGREVLGLAQLILMVFNMASHVLTFSVMLNTVTDHGTCSIVFGICGMIVCFVGNIPRTLRDVSWMSWVSFASIFAAVLITMIAIAIQRPAAGHVHATTPTDLNHAFLAVTNIIFGYVGNFVYFSFISEMKAPSDYPKALYLLQTTDTSMYIVTSVVIYYYGGKSVTSPALGSAGPLISKIAYGISIPTIVVAGVINGHVACKYIYVRIFRDTEHMHKRNLLSTGSWVLIAFILWLLPG</sequence>
<comment type="caution">
    <text evidence="9">The sequence shown here is derived from an EMBL/GenBank/DDBJ whole genome shotgun (WGS) entry which is preliminary data.</text>
</comment>
<evidence type="ECO:0000259" key="8">
    <source>
        <dbReference type="Pfam" id="PF01490"/>
    </source>
</evidence>
<keyword evidence="3 7" id="KW-0812">Transmembrane</keyword>
<feature type="compositionally biased region" description="Polar residues" evidence="6">
    <location>
        <begin position="1"/>
        <end position="15"/>
    </location>
</feature>
<feature type="transmembrane region" description="Helical" evidence="7">
    <location>
        <begin position="232"/>
        <end position="252"/>
    </location>
</feature>
<feature type="domain" description="Amino acid transporter transmembrane" evidence="8">
    <location>
        <begin position="51"/>
        <end position="359"/>
    </location>
</feature>
<dbReference type="EMBL" id="MVGC01000087">
    <property type="protein sequence ID" value="RJE24279.1"/>
    <property type="molecule type" value="Genomic_DNA"/>
</dbReference>
<organism evidence="9 10">
    <name type="scientific">Aspergillus sclerotialis</name>
    <dbReference type="NCBI Taxonomy" id="2070753"/>
    <lineage>
        <taxon>Eukaryota</taxon>
        <taxon>Fungi</taxon>
        <taxon>Dikarya</taxon>
        <taxon>Ascomycota</taxon>
        <taxon>Pezizomycotina</taxon>
        <taxon>Eurotiomycetes</taxon>
        <taxon>Eurotiomycetidae</taxon>
        <taxon>Eurotiales</taxon>
        <taxon>Aspergillaceae</taxon>
        <taxon>Aspergillus</taxon>
        <taxon>Aspergillus subgen. Polypaecilum</taxon>
    </lineage>
</organism>
<dbReference type="PANTHER" id="PTHR22950:SF479">
    <property type="entry name" value="AMINO ACID TRANSPORTER (EUROFUNG)-RELATED"/>
    <property type="match status" value="1"/>
</dbReference>
<keyword evidence="5 7" id="KW-0472">Membrane</keyword>
<feature type="region of interest" description="Disordered" evidence="6">
    <location>
        <begin position="1"/>
        <end position="42"/>
    </location>
</feature>
<evidence type="ECO:0000256" key="2">
    <source>
        <dbReference type="ARBA" id="ARBA00008066"/>
    </source>
</evidence>
<keyword evidence="4 7" id="KW-1133">Transmembrane helix</keyword>
<evidence type="ECO:0000256" key="7">
    <source>
        <dbReference type="SAM" id="Phobius"/>
    </source>
</evidence>
<feature type="transmembrane region" description="Helical" evidence="7">
    <location>
        <begin position="77"/>
        <end position="101"/>
    </location>
</feature>
<feature type="transmembrane region" description="Helical" evidence="7">
    <location>
        <begin position="131"/>
        <end position="155"/>
    </location>
</feature>